<dbReference type="PANTHER" id="PTHR47944">
    <property type="entry name" value="CYTOCHROME P450 98A9"/>
    <property type="match status" value="1"/>
</dbReference>
<dbReference type="InterPro" id="IPR001128">
    <property type="entry name" value="Cyt_P450"/>
</dbReference>
<evidence type="ECO:0000256" key="6">
    <source>
        <dbReference type="ARBA" id="ARBA00023004"/>
    </source>
</evidence>
<dbReference type="SUPFAM" id="SSF48264">
    <property type="entry name" value="Cytochrome P450"/>
    <property type="match status" value="1"/>
</dbReference>
<dbReference type="Proteomes" id="UP000813462">
    <property type="component" value="Unassembled WGS sequence"/>
</dbReference>
<comment type="similarity">
    <text evidence="2">Belongs to the cytochrome P450 family.</text>
</comment>
<protein>
    <recommendedName>
        <fullName evidence="11">Isoleucine N-monooxygenase 2-like</fullName>
    </recommendedName>
</protein>
<evidence type="ECO:0008006" key="11">
    <source>
        <dbReference type="Google" id="ProtNLM"/>
    </source>
</evidence>
<dbReference type="Pfam" id="PF00067">
    <property type="entry name" value="p450"/>
    <property type="match status" value="2"/>
</dbReference>
<dbReference type="PRINTS" id="PR00463">
    <property type="entry name" value="EP450I"/>
</dbReference>
<evidence type="ECO:0000256" key="3">
    <source>
        <dbReference type="ARBA" id="ARBA00022617"/>
    </source>
</evidence>
<dbReference type="GO" id="GO:0016705">
    <property type="term" value="F:oxidoreductase activity, acting on paired donors, with incorporation or reduction of molecular oxygen"/>
    <property type="evidence" value="ECO:0007669"/>
    <property type="project" value="InterPro"/>
</dbReference>
<sequence>MTRVLIHDLFNHSKTQWLLEKRNEEADNLVRYLYNLCSNGGSEGKVVNVRTAAQHYWGSVMRRMMFNLRFYGKGNEDGGPGVEEQENVSALYTMLLHLYAFSVADYLPWLRVFDLGEHEKKVKEAMEVLKKYQEVIVNERVQLWREGRRKEAEDLHDVFITLKDEIGNLVLSDEEIKAQITQEILPATVDNPANAAEWALSIDQNNLKKQKALRLHPVAPFNLPDLSVSDCVVAGYFIPKGSRILLSRLGLGRNPKVWEDPFRFDPERRLKEGVANQQVSLAEPELRFITFTIGRRSCLGGWRGSTITVMLFIQGFTWSMPPGVEKIDLTEANSLLKEIPLHALAKPRLPPSGGVPHQQVSPVEVELRFIKVTTRRVKLLRQLVREDNDDDAVIKASSRVYMEHATRCGKIDLTEVDLPL</sequence>
<reference evidence="9" key="1">
    <citation type="journal article" date="2021" name="Front. Plant Sci.">
        <title>Chromosome-Scale Genome Assembly for Chinese Sour Jujube and Insights Into Its Genome Evolution and Domestication Signature.</title>
        <authorList>
            <person name="Shen L.-Y."/>
            <person name="Luo H."/>
            <person name="Wang X.-L."/>
            <person name="Wang X.-M."/>
            <person name="Qiu X.-J."/>
            <person name="Liu H."/>
            <person name="Zhou S.-S."/>
            <person name="Jia K.-H."/>
            <person name="Nie S."/>
            <person name="Bao Y.-T."/>
            <person name="Zhang R.-G."/>
            <person name="Yun Q.-Z."/>
            <person name="Chai Y.-H."/>
            <person name="Lu J.-Y."/>
            <person name="Li Y."/>
            <person name="Zhao S.-W."/>
            <person name="Mao J.-F."/>
            <person name="Jia S.-G."/>
            <person name="Mao Y.-M."/>
        </authorList>
    </citation>
    <scope>NUCLEOTIDE SEQUENCE</scope>
    <source>
        <strain evidence="9">AT0</strain>
        <tissue evidence="9">Leaf</tissue>
    </source>
</reference>
<keyword evidence="6 8" id="KW-0408">Iron</keyword>
<organism evidence="9 10">
    <name type="scientific">Ziziphus jujuba var. spinosa</name>
    <dbReference type="NCBI Taxonomy" id="714518"/>
    <lineage>
        <taxon>Eukaryota</taxon>
        <taxon>Viridiplantae</taxon>
        <taxon>Streptophyta</taxon>
        <taxon>Embryophyta</taxon>
        <taxon>Tracheophyta</taxon>
        <taxon>Spermatophyta</taxon>
        <taxon>Magnoliopsida</taxon>
        <taxon>eudicotyledons</taxon>
        <taxon>Gunneridae</taxon>
        <taxon>Pentapetalae</taxon>
        <taxon>rosids</taxon>
        <taxon>fabids</taxon>
        <taxon>Rosales</taxon>
        <taxon>Rhamnaceae</taxon>
        <taxon>Paliureae</taxon>
        <taxon>Ziziphus</taxon>
    </lineage>
</organism>
<keyword evidence="4 8" id="KW-0479">Metal-binding</keyword>
<accession>A0A978VTJ3</accession>
<dbReference type="EMBL" id="JAEACU010000002">
    <property type="protein sequence ID" value="KAH7542138.1"/>
    <property type="molecule type" value="Genomic_DNA"/>
</dbReference>
<name>A0A978VTJ3_ZIZJJ</name>
<evidence type="ECO:0000256" key="5">
    <source>
        <dbReference type="ARBA" id="ARBA00023002"/>
    </source>
</evidence>
<evidence type="ECO:0000256" key="4">
    <source>
        <dbReference type="ARBA" id="ARBA00022723"/>
    </source>
</evidence>
<dbReference type="GO" id="GO:0005506">
    <property type="term" value="F:iron ion binding"/>
    <property type="evidence" value="ECO:0007669"/>
    <property type="project" value="InterPro"/>
</dbReference>
<dbReference type="AlphaFoldDB" id="A0A978VTJ3"/>
<evidence type="ECO:0000313" key="10">
    <source>
        <dbReference type="Proteomes" id="UP000813462"/>
    </source>
</evidence>
<proteinExistence type="inferred from homology"/>
<evidence type="ECO:0000256" key="8">
    <source>
        <dbReference type="PIRSR" id="PIRSR602401-1"/>
    </source>
</evidence>
<dbReference type="PANTHER" id="PTHR47944:SF19">
    <property type="entry name" value="CYTOCHROME P450 77A4"/>
    <property type="match status" value="1"/>
</dbReference>
<gene>
    <name evidence="9" type="ORF">FEM48_Zijuj02G0041500</name>
</gene>
<comment type="cofactor">
    <cofactor evidence="1 8">
        <name>heme</name>
        <dbReference type="ChEBI" id="CHEBI:30413"/>
    </cofactor>
</comment>
<dbReference type="Gene3D" id="1.10.630.10">
    <property type="entry name" value="Cytochrome P450"/>
    <property type="match status" value="2"/>
</dbReference>
<dbReference type="GO" id="GO:0044550">
    <property type="term" value="P:secondary metabolite biosynthetic process"/>
    <property type="evidence" value="ECO:0007669"/>
    <property type="project" value="UniProtKB-ARBA"/>
</dbReference>
<evidence type="ECO:0000256" key="2">
    <source>
        <dbReference type="ARBA" id="ARBA00010617"/>
    </source>
</evidence>
<evidence type="ECO:0000256" key="7">
    <source>
        <dbReference type="ARBA" id="ARBA00023033"/>
    </source>
</evidence>
<dbReference type="GO" id="GO:0020037">
    <property type="term" value="F:heme binding"/>
    <property type="evidence" value="ECO:0007669"/>
    <property type="project" value="InterPro"/>
</dbReference>
<dbReference type="InterPro" id="IPR036396">
    <property type="entry name" value="Cyt_P450_sf"/>
</dbReference>
<dbReference type="InterPro" id="IPR002401">
    <property type="entry name" value="Cyt_P450_E_grp-I"/>
</dbReference>
<keyword evidence="5" id="KW-0560">Oxidoreductase</keyword>
<feature type="binding site" description="axial binding residue" evidence="8">
    <location>
        <position position="298"/>
    </location>
    <ligand>
        <name>heme</name>
        <dbReference type="ChEBI" id="CHEBI:30413"/>
    </ligand>
    <ligandPart>
        <name>Fe</name>
        <dbReference type="ChEBI" id="CHEBI:18248"/>
    </ligandPart>
</feature>
<keyword evidence="7" id="KW-0503">Monooxygenase</keyword>
<dbReference type="GO" id="GO:0004497">
    <property type="term" value="F:monooxygenase activity"/>
    <property type="evidence" value="ECO:0007669"/>
    <property type="project" value="UniProtKB-KW"/>
</dbReference>
<comment type="caution">
    <text evidence="9">The sequence shown here is derived from an EMBL/GenBank/DDBJ whole genome shotgun (WGS) entry which is preliminary data.</text>
</comment>
<evidence type="ECO:0000313" key="9">
    <source>
        <dbReference type="EMBL" id="KAH7542138.1"/>
    </source>
</evidence>
<keyword evidence="3 8" id="KW-0349">Heme</keyword>
<evidence type="ECO:0000256" key="1">
    <source>
        <dbReference type="ARBA" id="ARBA00001971"/>
    </source>
</evidence>